<dbReference type="Pfam" id="PF16757">
    <property type="entry name" value="Fucosidase_C"/>
    <property type="match status" value="1"/>
</dbReference>
<dbReference type="InterPro" id="IPR000933">
    <property type="entry name" value="Glyco_hydro_29"/>
</dbReference>
<evidence type="ECO:0000313" key="10">
    <source>
        <dbReference type="Proteomes" id="UP000092967"/>
    </source>
</evidence>
<name>A0A1B1Y5S5_9FLAO</name>
<evidence type="ECO:0000313" key="9">
    <source>
        <dbReference type="EMBL" id="ANW96113.1"/>
    </source>
</evidence>
<dbReference type="GO" id="GO:0005764">
    <property type="term" value="C:lysosome"/>
    <property type="evidence" value="ECO:0007669"/>
    <property type="project" value="TreeGrafter"/>
</dbReference>
<dbReference type="SMR" id="A0A1B1Y5S5"/>
<keyword evidence="4" id="KW-0732">Signal</keyword>
<evidence type="ECO:0000256" key="1">
    <source>
        <dbReference type="ARBA" id="ARBA00004071"/>
    </source>
</evidence>
<protein>
    <recommendedName>
        <fullName evidence="3">alpha-L-fucosidase</fullName>
        <ecNumber evidence="3">3.2.1.51</ecNumber>
    </recommendedName>
</protein>
<keyword evidence="5" id="KW-0378">Hydrolase</keyword>
<dbReference type="GO" id="GO:0006004">
    <property type="term" value="P:fucose metabolic process"/>
    <property type="evidence" value="ECO:0007669"/>
    <property type="project" value="InterPro"/>
</dbReference>
<evidence type="ECO:0000256" key="6">
    <source>
        <dbReference type="ARBA" id="ARBA00023295"/>
    </source>
</evidence>
<comment type="function">
    <text evidence="1">Alpha-L-fucosidase is responsible for hydrolyzing the alpha-1,6-linked fucose joined to the reducing-end N-acetylglucosamine of the carbohydrate moieties of glycoproteins.</text>
</comment>
<dbReference type="GO" id="GO:0004560">
    <property type="term" value="F:alpha-L-fucosidase activity"/>
    <property type="evidence" value="ECO:0007669"/>
    <property type="project" value="InterPro"/>
</dbReference>
<keyword evidence="10" id="KW-1185">Reference proteome</keyword>
<dbReference type="OrthoDB" id="1095333at2"/>
<gene>
    <name evidence="9" type="ORF">AXE80_07410</name>
</gene>
<dbReference type="InterPro" id="IPR057739">
    <property type="entry name" value="Glyco_hydro_29_N"/>
</dbReference>
<evidence type="ECO:0000256" key="5">
    <source>
        <dbReference type="ARBA" id="ARBA00022801"/>
    </source>
</evidence>
<dbReference type="Pfam" id="PF01120">
    <property type="entry name" value="Alpha_L_fucos"/>
    <property type="match status" value="1"/>
</dbReference>
<keyword evidence="6" id="KW-0326">Glycosidase</keyword>
<dbReference type="PRINTS" id="PR00741">
    <property type="entry name" value="GLHYDRLASE29"/>
</dbReference>
<dbReference type="KEGG" id="wfu:AXE80_07410"/>
<dbReference type="SMART" id="SM00812">
    <property type="entry name" value="Alpha_L_fucos"/>
    <property type="match status" value="1"/>
</dbReference>
<evidence type="ECO:0000256" key="4">
    <source>
        <dbReference type="ARBA" id="ARBA00022729"/>
    </source>
</evidence>
<dbReference type="EC" id="3.2.1.51" evidence="3"/>
<dbReference type="InterPro" id="IPR031919">
    <property type="entry name" value="Fucosidase_C"/>
</dbReference>
<dbReference type="InterPro" id="IPR016286">
    <property type="entry name" value="FUC_metazoa-typ"/>
</dbReference>
<dbReference type="PROSITE" id="PS51257">
    <property type="entry name" value="PROKAR_LIPOPROTEIN"/>
    <property type="match status" value="1"/>
</dbReference>
<reference evidence="9 10" key="1">
    <citation type="submission" date="2016-02" db="EMBL/GenBank/DDBJ databases">
        <authorList>
            <person name="Wen L."/>
            <person name="He K."/>
            <person name="Yang H."/>
        </authorList>
    </citation>
    <scope>NUCLEOTIDE SEQUENCE [LARGE SCALE GENOMIC DNA]</scope>
    <source>
        <strain evidence="9 10">CZ1127</strain>
    </source>
</reference>
<evidence type="ECO:0000259" key="8">
    <source>
        <dbReference type="Pfam" id="PF16757"/>
    </source>
</evidence>
<dbReference type="InterPro" id="IPR013780">
    <property type="entry name" value="Glyco_hydro_b"/>
</dbReference>
<dbReference type="Gene3D" id="2.60.40.1180">
    <property type="entry name" value="Golgi alpha-mannosidase II"/>
    <property type="match status" value="1"/>
</dbReference>
<feature type="domain" description="Alpha-L-fucosidase C-terminal" evidence="8">
    <location>
        <begin position="417"/>
        <end position="493"/>
    </location>
</feature>
<evidence type="ECO:0000256" key="3">
    <source>
        <dbReference type="ARBA" id="ARBA00012662"/>
    </source>
</evidence>
<dbReference type="Proteomes" id="UP000092967">
    <property type="component" value="Chromosome"/>
</dbReference>
<dbReference type="SUPFAM" id="SSF51445">
    <property type="entry name" value="(Trans)glycosidases"/>
    <property type="match status" value="1"/>
</dbReference>
<dbReference type="EMBL" id="CP014224">
    <property type="protein sequence ID" value="ANW96113.1"/>
    <property type="molecule type" value="Genomic_DNA"/>
</dbReference>
<dbReference type="PANTHER" id="PTHR10030">
    <property type="entry name" value="ALPHA-L-FUCOSIDASE"/>
    <property type="match status" value="1"/>
</dbReference>
<dbReference type="Gene3D" id="3.20.20.80">
    <property type="entry name" value="Glycosidases"/>
    <property type="match status" value="1"/>
</dbReference>
<evidence type="ECO:0000259" key="7">
    <source>
        <dbReference type="Pfam" id="PF01120"/>
    </source>
</evidence>
<feature type="domain" description="Glycoside hydrolase family 29 N-terminal" evidence="7">
    <location>
        <begin position="25"/>
        <end position="378"/>
    </location>
</feature>
<organism evidence="9 10">
    <name type="scientific">Wenyingzhuangia fucanilytica</name>
    <dbReference type="NCBI Taxonomy" id="1790137"/>
    <lineage>
        <taxon>Bacteria</taxon>
        <taxon>Pseudomonadati</taxon>
        <taxon>Bacteroidota</taxon>
        <taxon>Flavobacteriia</taxon>
        <taxon>Flavobacteriales</taxon>
        <taxon>Flavobacteriaceae</taxon>
        <taxon>Wenyingzhuangia</taxon>
    </lineage>
</organism>
<dbReference type="GO" id="GO:0016139">
    <property type="term" value="P:glycoside catabolic process"/>
    <property type="evidence" value="ECO:0007669"/>
    <property type="project" value="TreeGrafter"/>
</dbReference>
<dbReference type="PIRSF" id="PIRSF001092">
    <property type="entry name" value="Alpha-L-fucosidase"/>
    <property type="match status" value="1"/>
</dbReference>
<dbReference type="InterPro" id="IPR017853">
    <property type="entry name" value="GH"/>
</dbReference>
<dbReference type="RefSeq" id="WP_068825907.1">
    <property type="nucleotide sequence ID" value="NZ_CP014224.1"/>
</dbReference>
<dbReference type="PANTHER" id="PTHR10030:SF37">
    <property type="entry name" value="ALPHA-L-FUCOSIDASE-RELATED"/>
    <property type="match status" value="1"/>
</dbReference>
<accession>A0A1B1Y5S5</accession>
<dbReference type="STRING" id="1790137.AXE80_07410"/>
<evidence type="ECO:0000256" key="2">
    <source>
        <dbReference type="ARBA" id="ARBA00007951"/>
    </source>
</evidence>
<proteinExistence type="inferred from homology"/>
<dbReference type="AlphaFoldDB" id="A0A1B1Y5S5"/>
<sequence length="494" mass="55858">MKHIFKTTSILLLILVVVSCKQQSKKNNEKKSALTYEEMNAAKAVAKEAFNDAKYGMFIHWGLYSIPGGIWKGKKMEELKGPKVAEWIQFGARIPRAEYAALANQFNPTKFDADAVAKLAKDAGMKYIVITSKHHDGFAMYNSKVSEYDIVDATPYGKDVVEQLYKACKKYDIDFGLYYSHNIDWKDANDCGLSEYIAAGGEMHDRVKRKAGVNTWDPSPNTFTEYLDNKAYPQVKEILTKFPDLTTLWYDYPHYVTPEQSMKFYQIAYDLQPNMLVNSRVGNGLGDFDIPGDNKIPQDHLAITKPWQTVGTTNNSWGYNSYDNDWKSVKELLFWLTEIVSKGGNYMLNIGPKSTGEVPVESVNNLLEVGKFLAVNGEAIYNTRKWKVTHEGPTKIEMNGTHDRAKKADLTFEFTPQDFWFTQKENTLYAIALAYPKKTVIIKSLTAEQLGNIKSVSVLGSNTKIDWKQTAEGLEVNLGTTVENPNGYALKITY</sequence>
<comment type="similarity">
    <text evidence="2">Belongs to the glycosyl hydrolase 29 family.</text>
</comment>